<evidence type="ECO:0000256" key="1">
    <source>
        <dbReference type="SAM" id="MobiDB-lite"/>
    </source>
</evidence>
<sequence length="200" mass="22149">MPLSMGHLGPLWPNSNEAKRGQGGSSSAPKARWVPKHKWAPNCIQPRMAIKDPQDPKCQKLYEHHFSVHGLWKPLEATISAPRRVSPHIQGKASPSSMHPVLEEPGVVHIWYNIPLCTIFCQQSNGDIFRTQLSDSKSSPKSITNFKGGPFSHSVWQFPGSYQKTIQVPQPSGPAGVGLSILIRTILRAILRGNKSFKSF</sequence>
<dbReference type="AlphaFoldDB" id="A0A9Q3DCG3"/>
<gene>
    <name evidence="2" type="ORF">O181_040539</name>
</gene>
<proteinExistence type="predicted"/>
<comment type="caution">
    <text evidence="2">The sequence shown here is derived from an EMBL/GenBank/DDBJ whole genome shotgun (WGS) entry which is preliminary data.</text>
</comment>
<name>A0A9Q3DCG3_9BASI</name>
<evidence type="ECO:0000313" key="3">
    <source>
        <dbReference type="Proteomes" id="UP000765509"/>
    </source>
</evidence>
<protein>
    <submittedName>
        <fullName evidence="2">Uncharacterized protein</fullName>
    </submittedName>
</protein>
<organism evidence="2 3">
    <name type="scientific">Austropuccinia psidii MF-1</name>
    <dbReference type="NCBI Taxonomy" id="1389203"/>
    <lineage>
        <taxon>Eukaryota</taxon>
        <taxon>Fungi</taxon>
        <taxon>Dikarya</taxon>
        <taxon>Basidiomycota</taxon>
        <taxon>Pucciniomycotina</taxon>
        <taxon>Pucciniomycetes</taxon>
        <taxon>Pucciniales</taxon>
        <taxon>Sphaerophragmiaceae</taxon>
        <taxon>Austropuccinia</taxon>
    </lineage>
</organism>
<dbReference type="Proteomes" id="UP000765509">
    <property type="component" value="Unassembled WGS sequence"/>
</dbReference>
<keyword evidence="3" id="KW-1185">Reference proteome</keyword>
<reference evidence="2" key="1">
    <citation type="submission" date="2021-03" db="EMBL/GenBank/DDBJ databases">
        <title>Draft genome sequence of rust myrtle Austropuccinia psidii MF-1, a brazilian biotype.</title>
        <authorList>
            <person name="Quecine M.C."/>
            <person name="Pachon D.M.R."/>
            <person name="Bonatelli M.L."/>
            <person name="Correr F.H."/>
            <person name="Franceschini L.M."/>
            <person name="Leite T.F."/>
            <person name="Margarido G.R.A."/>
            <person name="Almeida C.A."/>
            <person name="Ferrarezi J.A."/>
            <person name="Labate C.A."/>
        </authorList>
    </citation>
    <scope>NUCLEOTIDE SEQUENCE</scope>
    <source>
        <strain evidence="2">MF-1</strain>
    </source>
</reference>
<accession>A0A9Q3DCG3</accession>
<evidence type="ECO:0000313" key="2">
    <source>
        <dbReference type="EMBL" id="MBW0500824.1"/>
    </source>
</evidence>
<feature type="region of interest" description="Disordered" evidence="1">
    <location>
        <begin position="1"/>
        <end position="33"/>
    </location>
</feature>
<dbReference type="EMBL" id="AVOT02016012">
    <property type="protein sequence ID" value="MBW0500824.1"/>
    <property type="molecule type" value="Genomic_DNA"/>
</dbReference>